<evidence type="ECO:0000256" key="2">
    <source>
        <dbReference type="SAM" id="Phobius"/>
    </source>
</evidence>
<proteinExistence type="predicted"/>
<evidence type="ECO:0000313" key="3">
    <source>
        <dbReference type="Proteomes" id="UP000035642"/>
    </source>
</evidence>
<keyword evidence="3" id="KW-1185">Reference proteome</keyword>
<organism evidence="3 4">
    <name type="scientific">Angiostrongylus cantonensis</name>
    <name type="common">Rat lungworm</name>
    <dbReference type="NCBI Taxonomy" id="6313"/>
    <lineage>
        <taxon>Eukaryota</taxon>
        <taxon>Metazoa</taxon>
        <taxon>Ecdysozoa</taxon>
        <taxon>Nematoda</taxon>
        <taxon>Chromadorea</taxon>
        <taxon>Rhabditida</taxon>
        <taxon>Rhabditina</taxon>
        <taxon>Rhabditomorpha</taxon>
        <taxon>Strongyloidea</taxon>
        <taxon>Metastrongylidae</taxon>
        <taxon>Angiostrongylus</taxon>
    </lineage>
</organism>
<feature type="transmembrane region" description="Helical" evidence="2">
    <location>
        <begin position="6"/>
        <end position="24"/>
    </location>
</feature>
<accession>A0A0K0DCU8</accession>
<evidence type="ECO:0000256" key="1">
    <source>
        <dbReference type="SAM" id="MobiDB-lite"/>
    </source>
</evidence>
<evidence type="ECO:0000313" key="4">
    <source>
        <dbReference type="WBParaSite" id="ACAC_0000844901-mRNA-1"/>
    </source>
</evidence>
<reference evidence="4" key="2">
    <citation type="submission" date="2017-02" db="UniProtKB">
        <authorList>
            <consortium name="WormBaseParasite"/>
        </authorList>
    </citation>
    <scope>IDENTIFICATION</scope>
</reference>
<reference evidence="3" key="1">
    <citation type="submission" date="2012-09" db="EMBL/GenBank/DDBJ databases">
        <authorList>
            <person name="Martin A.A."/>
        </authorList>
    </citation>
    <scope>NUCLEOTIDE SEQUENCE</scope>
</reference>
<sequence>MIFIDLVLLVLFCYILCFFFRNYIPFYTLSWLFGEKYKAFIISCTGVEDDRTADEPEAVSPRRESARESMLKR</sequence>
<dbReference type="AlphaFoldDB" id="A0A0K0DCU8"/>
<keyword evidence="2" id="KW-1133">Transmembrane helix</keyword>
<name>A0A0K0DCU8_ANGCA</name>
<keyword evidence="2" id="KW-0812">Transmembrane</keyword>
<protein>
    <submittedName>
        <fullName evidence="4">Uncharacterized protein</fullName>
    </submittedName>
</protein>
<dbReference type="WBParaSite" id="ACAC_0000844901-mRNA-1">
    <property type="protein sequence ID" value="ACAC_0000844901-mRNA-1"/>
    <property type="gene ID" value="ACAC_0000844901"/>
</dbReference>
<keyword evidence="2" id="KW-0472">Membrane</keyword>
<dbReference type="Proteomes" id="UP000035642">
    <property type="component" value="Unassembled WGS sequence"/>
</dbReference>
<feature type="region of interest" description="Disordered" evidence="1">
    <location>
        <begin position="50"/>
        <end position="73"/>
    </location>
</feature>